<dbReference type="PANTHER" id="PTHR30336:SF4">
    <property type="entry name" value="ENVELOPE BIOGENESIS FACTOR ELYC"/>
    <property type="match status" value="1"/>
</dbReference>
<feature type="domain" description="DUF218" evidence="2">
    <location>
        <begin position="89"/>
        <end position="249"/>
    </location>
</feature>
<dbReference type="HOGENOM" id="CLU_053514_0_1_7"/>
<dbReference type="RefSeq" id="WP_014812423.1">
    <property type="nucleotide sequence ID" value="NC_018025.1"/>
</dbReference>
<feature type="transmembrane region" description="Helical" evidence="1">
    <location>
        <begin position="41"/>
        <end position="60"/>
    </location>
</feature>
<dbReference type="GO" id="GO:0043164">
    <property type="term" value="P:Gram-negative-bacterium-type cell wall biogenesis"/>
    <property type="evidence" value="ECO:0007669"/>
    <property type="project" value="TreeGrafter"/>
</dbReference>
<keyword evidence="4" id="KW-1185">Reference proteome</keyword>
<evidence type="ECO:0000313" key="3">
    <source>
        <dbReference type="EMBL" id="AFM27315.1"/>
    </source>
</evidence>
<dbReference type="KEGG" id="dti:Desti_4694"/>
<dbReference type="InterPro" id="IPR051599">
    <property type="entry name" value="Cell_Envelope_Assoc"/>
</dbReference>
<dbReference type="OrthoDB" id="9809813at2"/>
<reference evidence="4" key="1">
    <citation type="submission" date="2012-06" db="EMBL/GenBank/DDBJ databases">
        <title>Complete sequence of chromosome of Desulfomonile tiedjei DSM 6799.</title>
        <authorList>
            <person name="Lucas S."/>
            <person name="Copeland A."/>
            <person name="Lapidus A."/>
            <person name="Glavina del Rio T."/>
            <person name="Dalin E."/>
            <person name="Tice H."/>
            <person name="Bruce D."/>
            <person name="Goodwin L."/>
            <person name="Pitluck S."/>
            <person name="Peters L."/>
            <person name="Ovchinnikova G."/>
            <person name="Zeytun A."/>
            <person name="Lu M."/>
            <person name="Kyrpides N."/>
            <person name="Mavromatis K."/>
            <person name="Ivanova N."/>
            <person name="Brettin T."/>
            <person name="Detter J.C."/>
            <person name="Han C."/>
            <person name="Larimer F."/>
            <person name="Land M."/>
            <person name="Hauser L."/>
            <person name="Markowitz V."/>
            <person name="Cheng J.-F."/>
            <person name="Hugenholtz P."/>
            <person name="Woyke T."/>
            <person name="Wu D."/>
            <person name="Spring S."/>
            <person name="Schroeder M."/>
            <person name="Brambilla E."/>
            <person name="Klenk H.-P."/>
            <person name="Eisen J.A."/>
        </authorList>
    </citation>
    <scope>NUCLEOTIDE SEQUENCE [LARGE SCALE GENOMIC DNA]</scope>
    <source>
        <strain evidence="4">ATCC 49306 / DSM 6799 / DCB-1</strain>
    </source>
</reference>
<dbReference type="CDD" id="cd06259">
    <property type="entry name" value="YdcF-like"/>
    <property type="match status" value="1"/>
</dbReference>
<feature type="transmembrane region" description="Helical" evidence="1">
    <location>
        <begin position="12"/>
        <end position="34"/>
    </location>
</feature>
<proteinExistence type="predicted"/>
<dbReference type="GO" id="GO:0000270">
    <property type="term" value="P:peptidoglycan metabolic process"/>
    <property type="evidence" value="ECO:0007669"/>
    <property type="project" value="TreeGrafter"/>
</dbReference>
<keyword evidence="1" id="KW-1133">Transmembrane helix</keyword>
<protein>
    <recommendedName>
        <fullName evidence="2">DUF218 domain-containing protein</fullName>
    </recommendedName>
</protein>
<dbReference type="Gene3D" id="3.40.50.620">
    <property type="entry name" value="HUPs"/>
    <property type="match status" value="1"/>
</dbReference>
<dbReference type="Pfam" id="PF02698">
    <property type="entry name" value="DUF218"/>
    <property type="match status" value="1"/>
</dbReference>
<evidence type="ECO:0000313" key="4">
    <source>
        <dbReference type="Proteomes" id="UP000006055"/>
    </source>
</evidence>
<gene>
    <name evidence="3" type="ordered locus">Desti_4694</name>
</gene>
<dbReference type="EMBL" id="CP003360">
    <property type="protein sequence ID" value="AFM27315.1"/>
    <property type="molecule type" value="Genomic_DNA"/>
</dbReference>
<dbReference type="InterPro" id="IPR003848">
    <property type="entry name" value="DUF218"/>
</dbReference>
<dbReference type="InterPro" id="IPR014729">
    <property type="entry name" value="Rossmann-like_a/b/a_fold"/>
</dbReference>
<organism evidence="3 4">
    <name type="scientific">Desulfomonile tiedjei (strain ATCC 49306 / DSM 6799 / DCB-1)</name>
    <dbReference type="NCBI Taxonomy" id="706587"/>
    <lineage>
        <taxon>Bacteria</taxon>
        <taxon>Pseudomonadati</taxon>
        <taxon>Thermodesulfobacteriota</taxon>
        <taxon>Desulfomonilia</taxon>
        <taxon>Desulfomonilales</taxon>
        <taxon>Desulfomonilaceae</taxon>
        <taxon>Desulfomonile</taxon>
    </lineage>
</organism>
<evidence type="ECO:0000259" key="2">
    <source>
        <dbReference type="Pfam" id="PF02698"/>
    </source>
</evidence>
<sequence>MDFLAYTLKKVVSVFVYPVGFSLLLWLMGMVLWLAGKKNKICFAFFAGSGAILLIMSLPITSFNLFRNLESKAGTYADPSELSRLDVRYVVVLGGDVRAGSLTPADRIASTSLIRTLEGIRLWKRIPGAKLVFSGGSDSPGVITTAEGMAAFAHEMGIPGDAIILESRSLDTEEEARLLKPLLENQKFALVTSASHMNRALVNFRRVGLDPIPAPCDFQGKTFVPTVARLFPRANALAECNTAIHEYLGMLFLWLKDGGNLGTPKTIYSDIQSNR</sequence>
<name>I4CCM4_DESTA</name>
<dbReference type="AlphaFoldDB" id="I4CCM4"/>
<dbReference type="PANTHER" id="PTHR30336">
    <property type="entry name" value="INNER MEMBRANE PROTEIN, PROBABLE PERMEASE"/>
    <property type="match status" value="1"/>
</dbReference>
<keyword evidence="1" id="KW-0812">Transmembrane</keyword>
<dbReference type="eggNOG" id="COG1434">
    <property type="taxonomic scope" value="Bacteria"/>
</dbReference>
<accession>I4CCM4</accession>
<dbReference type="GO" id="GO:0005886">
    <property type="term" value="C:plasma membrane"/>
    <property type="evidence" value="ECO:0007669"/>
    <property type="project" value="TreeGrafter"/>
</dbReference>
<dbReference type="Proteomes" id="UP000006055">
    <property type="component" value="Chromosome"/>
</dbReference>
<dbReference type="STRING" id="706587.Desti_4694"/>
<keyword evidence="1" id="KW-0472">Membrane</keyword>
<evidence type="ECO:0000256" key="1">
    <source>
        <dbReference type="SAM" id="Phobius"/>
    </source>
</evidence>